<proteinExistence type="inferred from homology"/>
<evidence type="ECO:0000256" key="1">
    <source>
        <dbReference type="ARBA" id="ARBA00005384"/>
    </source>
</evidence>
<keyword evidence="8" id="KW-1185">Reference proteome</keyword>
<dbReference type="PRINTS" id="PR00035">
    <property type="entry name" value="HTHGNTR"/>
</dbReference>
<dbReference type="InterPro" id="IPR000524">
    <property type="entry name" value="Tscrpt_reg_HTH_GntR"/>
</dbReference>
<feature type="domain" description="HTH gntR-type" evidence="6">
    <location>
        <begin position="20"/>
        <end position="88"/>
    </location>
</feature>
<accession>A0ABW2P1Z9</accession>
<dbReference type="InterPro" id="IPR036390">
    <property type="entry name" value="WH_DNA-bd_sf"/>
</dbReference>
<dbReference type="SUPFAM" id="SSF53383">
    <property type="entry name" value="PLP-dependent transferases"/>
    <property type="match status" value="1"/>
</dbReference>
<keyword evidence="7" id="KW-0032">Aminotransferase</keyword>
<keyword evidence="7" id="KW-0808">Transferase</keyword>
<evidence type="ECO:0000313" key="8">
    <source>
        <dbReference type="Proteomes" id="UP001596496"/>
    </source>
</evidence>
<evidence type="ECO:0000313" key="7">
    <source>
        <dbReference type="EMBL" id="MFC7382110.1"/>
    </source>
</evidence>
<evidence type="ECO:0000256" key="4">
    <source>
        <dbReference type="ARBA" id="ARBA00023125"/>
    </source>
</evidence>
<keyword evidence="5" id="KW-0804">Transcription</keyword>
<evidence type="ECO:0000259" key="6">
    <source>
        <dbReference type="PROSITE" id="PS50949"/>
    </source>
</evidence>
<evidence type="ECO:0000256" key="2">
    <source>
        <dbReference type="ARBA" id="ARBA00022898"/>
    </source>
</evidence>
<dbReference type="SUPFAM" id="SSF46785">
    <property type="entry name" value="Winged helix' DNA-binding domain"/>
    <property type="match status" value="1"/>
</dbReference>
<name>A0ABW2P1Z9_9ACTN</name>
<dbReference type="GO" id="GO:0008483">
    <property type="term" value="F:transaminase activity"/>
    <property type="evidence" value="ECO:0007669"/>
    <property type="project" value="UniProtKB-KW"/>
</dbReference>
<sequence>MSGDWATFGVDLLVEMDAVAGRRTGLEHALRDAIRDGRLAPGTRLPSSRALAAETGLSRGTVSAAYDQLIAEGYLTARHGSGTSVADVAPQRAGAPLAGGDSPAPRFDLRPGSPDVTTFPSAAWLRATRRVLATVPAAVHGYGAPGGTAALRTALAGYLGRTRGVLADPDRIIITTGYVQALALLAGVVAAGRRPTIAMEDPALAFHRDIVRRAGAGVLPLPVDGRGARTGLLSTAAYAGVGAVVVTPAHQFPTGTTLHPERRHALADWARSTGGLIIEDDYDGEFRYDRQPVGALQGMAADHVAYLGTASKTLGPALRLAWMVLPPRLVGPVTDAKLHADHHTETLGQLVLADLITSHAYDRHVRACRLHYRRRRDLLLARLGPARASFTDGGGIAAGLNALIHLPPGGPDERAVLAAAGERGLALGGLADYWHQESPGHPQGVIVGYGTPPEHSYAAALDALAEVLGPRPVRGRRAPRR</sequence>
<reference evidence="8" key="1">
    <citation type="journal article" date="2019" name="Int. J. Syst. Evol. Microbiol.">
        <title>The Global Catalogue of Microorganisms (GCM) 10K type strain sequencing project: providing services to taxonomists for standard genome sequencing and annotation.</title>
        <authorList>
            <consortium name="The Broad Institute Genomics Platform"/>
            <consortium name="The Broad Institute Genome Sequencing Center for Infectious Disease"/>
            <person name="Wu L."/>
            <person name="Ma J."/>
        </authorList>
    </citation>
    <scope>NUCLEOTIDE SEQUENCE [LARGE SCALE GENOMIC DNA]</scope>
    <source>
        <strain evidence="8">CECT 7649</strain>
    </source>
</reference>
<dbReference type="PROSITE" id="PS50949">
    <property type="entry name" value="HTH_GNTR"/>
    <property type="match status" value="1"/>
</dbReference>
<dbReference type="InterPro" id="IPR051446">
    <property type="entry name" value="HTH_trans_reg/aminotransferase"/>
</dbReference>
<comment type="similarity">
    <text evidence="1">In the C-terminal section; belongs to the class-I pyridoxal-phosphate-dependent aminotransferase family.</text>
</comment>
<keyword evidence="4" id="KW-0238">DNA-binding</keyword>
<keyword evidence="2" id="KW-0663">Pyridoxal phosphate</keyword>
<dbReference type="Gene3D" id="3.40.640.10">
    <property type="entry name" value="Type I PLP-dependent aspartate aminotransferase-like (Major domain)"/>
    <property type="match status" value="1"/>
</dbReference>
<keyword evidence="3" id="KW-0805">Transcription regulation</keyword>
<evidence type="ECO:0000256" key="3">
    <source>
        <dbReference type="ARBA" id="ARBA00023015"/>
    </source>
</evidence>
<dbReference type="Pfam" id="PF00392">
    <property type="entry name" value="GntR"/>
    <property type="match status" value="1"/>
</dbReference>
<dbReference type="Pfam" id="PF00155">
    <property type="entry name" value="Aminotran_1_2"/>
    <property type="match status" value="1"/>
</dbReference>
<comment type="caution">
    <text evidence="7">The sequence shown here is derived from an EMBL/GenBank/DDBJ whole genome shotgun (WGS) entry which is preliminary data.</text>
</comment>
<protein>
    <submittedName>
        <fullName evidence="7">PLP-dependent aminotransferase family protein</fullName>
    </submittedName>
</protein>
<dbReference type="RefSeq" id="WP_380825244.1">
    <property type="nucleotide sequence ID" value="NZ_JBHTCG010000004.1"/>
</dbReference>
<dbReference type="InterPro" id="IPR015424">
    <property type="entry name" value="PyrdxlP-dep_Trfase"/>
</dbReference>
<dbReference type="Proteomes" id="UP001596496">
    <property type="component" value="Unassembled WGS sequence"/>
</dbReference>
<organism evidence="7 8">
    <name type="scientific">Sphaerisporangium rhizosphaerae</name>
    <dbReference type="NCBI Taxonomy" id="2269375"/>
    <lineage>
        <taxon>Bacteria</taxon>
        <taxon>Bacillati</taxon>
        <taxon>Actinomycetota</taxon>
        <taxon>Actinomycetes</taxon>
        <taxon>Streptosporangiales</taxon>
        <taxon>Streptosporangiaceae</taxon>
        <taxon>Sphaerisporangium</taxon>
    </lineage>
</organism>
<evidence type="ECO:0000256" key="5">
    <source>
        <dbReference type="ARBA" id="ARBA00023163"/>
    </source>
</evidence>
<dbReference type="InterPro" id="IPR036388">
    <property type="entry name" value="WH-like_DNA-bd_sf"/>
</dbReference>
<dbReference type="PANTHER" id="PTHR46577">
    <property type="entry name" value="HTH-TYPE TRANSCRIPTIONAL REGULATORY PROTEIN GABR"/>
    <property type="match status" value="1"/>
</dbReference>
<dbReference type="InterPro" id="IPR004839">
    <property type="entry name" value="Aminotransferase_I/II_large"/>
</dbReference>
<dbReference type="SMART" id="SM00345">
    <property type="entry name" value="HTH_GNTR"/>
    <property type="match status" value="1"/>
</dbReference>
<gene>
    <name evidence="7" type="ORF">ACFQSB_07815</name>
</gene>
<dbReference type="EMBL" id="JBHTCG010000004">
    <property type="protein sequence ID" value="MFC7382110.1"/>
    <property type="molecule type" value="Genomic_DNA"/>
</dbReference>
<dbReference type="PANTHER" id="PTHR46577:SF1">
    <property type="entry name" value="HTH-TYPE TRANSCRIPTIONAL REGULATORY PROTEIN GABR"/>
    <property type="match status" value="1"/>
</dbReference>
<dbReference type="CDD" id="cd00609">
    <property type="entry name" value="AAT_like"/>
    <property type="match status" value="1"/>
</dbReference>
<dbReference type="CDD" id="cd07377">
    <property type="entry name" value="WHTH_GntR"/>
    <property type="match status" value="1"/>
</dbReference>
<dbReference type="Gene3D" id="1.10.10.10">
    <property type="entry name" value="Winged helix-like DNA-binding domain superfamily/Winged helix DNA-binding domain"/>
    <property type="match status" value="1"/>
</dbReference>
<dbReference type="InterPro" id="IPR015421">
    <property type="entry name" value="PyrdxlP-dep_Trfase_major"/>
</dbReference>